<gene>
    <name evidence="2" type="ORF">PVAP13_4KG059181</name>
</gene>
<name>A0A8T0TD83_PANVG</name>
<keyword evidence="3" id="KW-1185">Reference proteome</keyword>
<dbReference type="AlphaFoldDB" id="A0A8T0TD83"/>
<comment type="caution">
    <text evidence="2">The sequence shown here is derived from an EMBL/GenBank/DDBJ whole genome shotgun (WGS) entry which is preliminary data.</text>
</comment>
<reference evidence="2 3" key="1">
    <citation type="submission" date="2020-05" db="EMBL/GenBank/DDBJ databases">
        <title>WGS assembly of Panicum virgatum.</title>
        <authorList>
            <person name="Lovell J.T."/>
            <person name="Jenkins J."/>
            <person name="Shu S."/>
            <person name="Juenger T.E."/>
            <person name="Schmutz J."/>
        </authorList>
    </citation>
    <scope>NUCLEOTIDE SEQUENCE [LARGE SCALE GENOMIC DNA]</scope>
    <source>
        <strain evidence="3">cv. AP13</strain>
    </source>
</reference>
<evidence type="ECO:0000313" key="3">
    <source>
        <dbReference type="Proteomes" id="UP000823388"/>
    </source>
</evidence>
<dbReference type="EMBL" id="CM029043">
    <property type="protein sequence ID" value="KAG2608950.1"/>
    <property type="molecule type" value="Genomic_DNA"/>
</dbReference>
<proteinExistence type="predicted"/>
<organism evidence="2 3">
    <name type="scientific">Panicum virgatum</name>
    <name type="common">Blackwell switchgrass</name>
    <dbReference type="NCBI Taxonomy" id="38727"/>
    <lineage>
        <taxon>Eukaryota</taxon>
        <taxon>Viridiplantae</taxon>
        <taxon>Streptophyta</taxon>
        <taxon>Embryophyta</taxon>
        <taxon>Tracheophyta</taxon>
        <taxon>Spermatophyta</taxon>
        <taxon>Magnoliopsida</taxon>
        <taxon>Liliopsida</taxon>
        <taxon>Poales</taxon>
        <taxon>Poaceae</taxon>
        <taxon>PACMAD clade</taxon>
        <taxon>Panicoideae</taxon>
        <taxon>Panicodae</taxon>
        <taxon>Paniceae</taxon>
        <taxon>Panicinae</taxon>
        <taxon>Panicum</taxon>
        <taxon>Panicum sect. Hiantes</taxon>
    </lineage>
</organism>
<protein>
    <submittedName>
        <fullName evidence="2">Uncharacterized protein</fullName>
    </submittedName>
</protein>
<evidence type="ECO:0000256" key="1">
    <source>
        <dbReference type="SAM" id="MobiDB-lite"/>
    </source>
</evidence>
<dbReference type="PROSITE" id="PS51257">
    <property type="entry name" value="PROKAR_LIPOPROTEIN"/>
    <property type="match status" value="1"/>
</dbReference>
<feature type="region of interest" description="Disordered" evidence="1">
    <location>
        <begin position="1"/>
        <end position="25"/>
    </location>
</feature>
<accession>A0A8T0TD83</accession>
<sequence length="107" mass="11185">MRPPTSASRTASPPPTSTSSTASPASLSACDSIASRPASCAVWVPFQSIQSCSPRSSSHIFQVTKRSCVRSSMKSSSHIGTMSPSLIVLLDGSGLSQILLSSRYPRV</sequence>
<evidence type="ECO:0000313" key="2">
    <source>
        <dbReference type="EMBL" id="KAG2608950.1"/>
    </source>
</evidence>
<dbReference type="Proteomes" id="UP000823388">
    <property type="component" value="Chromosome 4K"/>
</dbReference>